<reference evidence="2" key="1">
    <citation type="submission" date="2021-02" db="EMBL/GenBank/DDBJ databases">
        <authorList>
            <person name="Nieuwenhuis M."/>
            <person name="Van De Peppel L.J.J."/>
        </authorList>
    </citation>
    <scope>NUCLEOTIDE SEQUENCE</scope>
    <source>
        <strain evidence="2">D49</strain>
    </source>
</reference>
<evidence type="ECO:0000256" key="1">
    <source>
        <dbReference type="SAM" id="MobiDB-lite"/>
    </source>
</evidence>
<protein>
    <submittedName>
        <fullName evidence="2">Uncharacterized protein</fullName>
    </submittedName>
</protein>
<dbReference type="EMBL" id="JABCKI010006319">
    <property type="protein sequence ID" value="KAG5634660.1"/>
    <property type="molecule type" value="Genomic_DNA"/>
</dbReference>
<comment type="caution">
    <text evidence="2">The sequence shown here is derived from an EMBL/GenBank/DDBJ whole genome shotgun (WGS) entry which is preliminary data.</text>
</comment>
<gene>
    <name evidence="2" type="ORF">H0H81_001234</name>
</gene>
<dbReference type="AlphaFoldDB" id="A0A9P7FSP7"/>
<feature type="compositionally biased region" description="Pro residues" evidence="1">
    <location>
        <begin position="55"/>
        <end position="76"/>
    </location>
</feature>
<organism evidence="2 3">
    <name type="scientific">Sphagnurus paluster</name>
    <dbReference type="NCBI Taxonomy" id="117069"/>
    <lineage>
        <taxon>Eukaryota</taxon>
        <taxon>Fungi</taxon>
        <taxon>Dikarya</taxon>
        <taxon>Basidiomycota</taxon>
        <taxon>Agaricomycotina</taxon>
        <taxon>Agaricomycetes</taxon>
        <taxon>Agaricomycetidae</taxon>
        <taxon>Agaricales</taxon>
        <taxon>Tricholomatineae</taxon>
        <taxon>Lyophyllaceae</taxon>
        <taxon>Sphagnurus</taxon>
    </lineage>
</organism>
<reference evidence="2" key="2">
    <citation type="submission" date="2021-10" db="EMBL/GenBank/DDBJ databases">
        <title>Phylogenomics reveals ancestral predisposition of the termite-cultivated fungus Termitomyces towards a domesticated lifestyle.</title>
        <authorList>
            <person name="Auxier B."/>
            <person name="Grum-Grzhimaylo A."/>
            <person name="Cardenas M.E."/>
            <person name="Lodge J.D."/>
            <person name="Laessoe T."/>
            <person name="Pedersen O."/>
            <person name="Smith M.E."/>
            <person name="Kuyper T.W."/>
            <person name="Franco-Molano E.A."/>
            <person name="Baroni T.J."/>
            <person name="Aanen D.K."/>
        </authorList>
    </citation>
    <scope>NUCLEOTIDE SEQUENCE</scope>
    <source>
        <strain evidence="2">D49</strain>
    </source>
</reference>
<dbReference type="OrthoDB" id="3230070at2759"/>
<sequence length="103" mass="11487">MCRVETQFNHLFPRNPRQITLQHWLGSNEGIVTLAHFLSRCNALKALATLRPRTTVPPHPPPTPPPPNPGHDPPPQFALDLDHYNAMFDGLIPVPTFNPDDVG</sequence>
<dbReference type="Proteomes" id="UP000717328">
    <property type="component" value="Unassembled WGS sequence"/>
</dbReference>
<evidence type="ECO:0000313" key="2">
    <source>
        <dbReference type="EMBL" id="KAG5634660.1"/>
    </source>
</evidence>
<feature type="region of interest" description="Disordered" evidence="1">
    <location>
        <begin position="51"/>
        <end position="79"/>
    </location>
</feature>
<name>A0A9P7FSP7_9AGAR</name>
<proteinExistence type="predicted"/>
<evidence type="ECO:0000313" key="3">
    <source>
        <dbReference type="Proteomes" id="UP000717328"/>
    </source>
</evidence>
<keyword evidence="3" id="KW-1185">Reference proteome</keyword>
<accession>A0A9P7FSP7</accession>